<gene>
    <name evidence="2" type="primary">pabB</name>
    <name evidence="2" type="ORF">PUW23_15725</name>
    <name evidence="3" type="ORF">PUW25_15550</name>
</gene>
<sequence>MMIKEDSPYIILDFVSEEEGRQRKVFTNPIEIIEARDISEIRAALERVEQYTKEGYYAAGYVSYEAAPAFDSAFEVHQNTVLPLLWFGIFDQVHNDEIHFECEAFEVSEWSPTIEEHTYKDHIRQIHQAIRRGDTYQVNYTMRLRSKFEGNPYNFYTRLCLAQQADYSAMVHMGDYSILSASPELFFKKKGRQIETRPMKGTVRRGVTLEEDEILSEWLRNSEKNRAENVMITDLLRNDLGVIAEPGSVEVPHLFNIEKYYTLFQMTSTVTANIKEEAGLFDTFKALFPCGSITGAPKISTMHLIQELENTPREIYCGSIGIINPDGSAVFNVAIRTVWIDHCTNIAEYGVGGGITWDSTAEEEYQEARTKALLLTEVRPEFQLLESIRLENGRFDLLEPHLERMKKSAAYFEFEGNWVSIRQALLQHSIQYRDGIWKVRMLLSKDGSFHICNEALYEIQGPMEAILAQFPVSSASRFLYHKTTYRAIYNDHYENRGQVYDVLLWNEKRELTEFTTGNVVLEINNTKFTPPTHCGLLAGTLRNELIQSGLLVERVLTIRDMIEASQIWLINSVRGWISIDIAQESLDQVIHELNFTLN</sequence>
<dbReference type="GO" id="GO:0000162">
    <property type="term" value="P:L-tryptophan biosynthetic process"/>
    <property type="evidence" value="ECO:0007669"/>
    <property type="project" value="TreeGrafter"/>
</dbReference>
<keyword evidence="2" id="KW-0032">Aminotransferase</keyword>
<dbReference type="NCBIfam" id="TIGR00553">
    <property type="entry name" value="pabB"/>
    <property type="match status" value="1"/>
</dbReference>
<reference evidence="2 5" key="1">
    <citation type="submission" date="2023-02" db="EMBL/GenBank/DDBJ databases">
        <title>Pathogen: clinical or host-associated sample.</title>
        <authorList>
            <person name="Hergert J."/>
            <person name="Casey R."/>
            <person name="Wagner J."/>
            <person name="Young E.L."/>
            <person name="Oakeson K.F."/>
        </authorList>
    </citation>
    <scope>NUCLEOTIDE SEQUENCE</scope>
    <source>
        <strain evidence="3 5">2022CK-00829</strain>
        <strain evidence="2">2022CK-00830</strain>
    </source>
</reference>
<dbReference type="SUPFAM" id="SSF56322">
    <property type="entry name" value="ADC synthase"/>
    <property type="match status" value="1"/>
</dbReference>
<dbReference type="PANTHER" id="PTHR11236:SF50">
    <property type="entry name" value="AMINODEOXYCHORISMATE SYNTHASE COMPONENT 1"/>
    <property type="match status" value="1"/>
</dbReference>
<dbReference type="SUPFAM" id="SSF56752">
    <property type="entry name" value="D-aminoacid aminotransferase-like PLP-dependent enzymes"/>
    <property type="match status" value="1"/>
</dbReference>
<evidence type="ECO:0000259" key="1">
    <source>
        <dbReference type="Pfam" id="PF00425"/>
    </source>
</evidence>
<evidence type="ECO:0000313" key="5">
    <source>
        <dbReference type="Proteomes" id="UP001221519"/>
    </source>
</evidence>
<proteinExistence type="predicted"/>
<dbReference type="PRINTS" id="PR00095">
    <property type="entry name" value="ANTSNTHASEI"/>
</dbReference>
<dbReference type="Proteomes" id="UP001220962">
    <property type="component" value="Chromosome"/>
</dbReference>
<dbReference type="EMBL" id="CP118108">
    <property type="protein sequence ID" value="WDI00696.1"/>
    <property type="molecule type" value="Genomic_DNA"/>
</dbReference>
<dbReference type="Gene3D" id="3.30.470.10">
    <property type="match status" value="1"/>
</dbReference>
<protein>
    <submittedName>
        <fullName evidence="2">Aminodeoxychorismate synthase component I</fullName>
        <ecNumber evidence="2">2.6.1.85</ecNumber>
    </submittedName>
</protein>
<evidence type="ECO:0000313" key="4">
    <source>
        <dbReference type="Proteomes" id="UP001220962"/>
    </source>
</evidence>
<dbReference type="InterPro" id="IPR001544">
    <property type="entry name" value="Aminotrans_IV"/>
</dbReference>
<dbReference type="InterPro" id="IPR005802">
    <property type="entry name" value="ADC_synth_comp_1"/>
</dbReference>
<dbReference type="EC" id="2.6.1.85" evidence="2"/>
<dbReference type="InterPro" id="IPR036038">
    <property type="entry name" value="Aminotransferase-like"/>
</dbReference>
<dbReference type="GO" id="GO:0046820">
    <property type="term" value="F:4-amino-4-deoxychorismate synthase activity"/>
    <property type="evidence" value="ECO:0007669"/>
    <property type="project" value="UniProtKB-EC"/>
</dbReference>
<accession>A0AAX3MUH1</accession>
<name>A0AAX3MUH1_9BACL</name>
<dbReference type="InterPro" id="IPR043132">
    <property type="entry name" value="BCAT-like_C"/>
</dbReference>
<dbReference type="Gene3D" id="3.20.10.10">
    <property type="entry name" value="D-amino Acid Aminotransferase, subunit A, domain 2"/>
    <property type="match status" value="1"/>
</dbReference>
<dbReference type="Proteomes" id="UP001221519">
    <property type="component" value="Chromosome"/>
</dbReference>
<evidence type="ECO:0000313" key="2">
    <source>
        <dbReference type="EMBL" id="WDH80982.1"/>
    </source>
</evidence>
<dbReference type="EMBL" id="CP118101">
    <property type="protein sequence ID" value="WDH80982.1"/>
    <property type="molecule type" value="Genomic_DNA"/>
</dbReference>
<dbReference type="Pfam" id="PF00425">
    <property type="entry name" value="Chorismate_bind"/>
    <property type="match status" value="1"/>
</dbReference>
<dbReference type="AlphaFoldDB" id="A0AAX3MUH1"/>
<dbReference type="InterPro" id="IPR019999">
    <property type="entry name" value="Anth_synth_I-like"/>
</dbReference>
<dbReference type="Gene3D" id="3.60.120.10">
    <property type="entry name" value="Anthranilate synthase"/>
    <property type="match status" value="1"/>
</dbReference>
<evidence type="ECO:0000313" key="3">
    <source>
        <dbReference type="EMBL" id="WDI00696.1"/>
    </source>
</evidence>
<organism evidence="2 4">
    <name type="scientific">Paenibacillus urinalis</name>
    <dbReference type="NCBI Taxonomy" id="521520"/>
    <lineage>
        <taxon>Bacteria</taxon>
        <taxon>Bacillati</taxon>
        <taxon>Bacillota</taxon>
        <taxon>Bacilli</taxon>
        <taxon>Bacillales</taxon>
        <taxon>Paenibacillaceae</taxon>
        <taxon>Paenibacillus</taxon>
    </lineage>
</organism>
<dbReference type="RefSeq" id="WP_238546294.1">
    <property type="nucleotide sequence ID" value="NZ_CP118101.1"/>
</dbReference>
<keyword evidence="2" id="KW-0808">Transferase</keyword>
<dbReference type="Pfam" id="PF01063">
    <property type="entry name" value="Aminotran_4"/>
    <property type="match status" value="1"/>
</dbReference>
<keyword evidence="5" id="KW-1185">Reference proteome</keyword>
<dbReference type="InterPro" id="IPR015890">
    <property type="entry name" value="Chorismate_C"/>
</dbReference>
<dbReference type="InterPro" id="IPR043131">
    <property type="entry name" value="BCAT-like_N"/>
</dbReference>
<dbReference type="PANTHER" id="PTHR11236">
    <property type="entry name" value="AMINOBENZOATE/ANTHRANILATE SYNTHASE"/>
    <property type="match status" value="1"/>
</dbReference>
<dbReference type="GO" id="GO:0009396">
    <property type="term" value="P:folic acid-containing compound biosynthetic process"/>
    <property type="evidence" value="ECO:0007669"/>
    <property type="project" value="InterPro"/>
</dbReference>
<dbReference type="InterPro" id="IPR005801">
    <property type="entry name" value="ADC_synthase"/>
</dbReference>
<feature type="domain" description="Chorismate-utilising enzyme C-terminal" evidence="1">
    <location>
        <begin position="116"/>
        <end position="371"/>
    </location>
</feature>